<dbReference type="RefSeq" id="WP_031501799.1">
    <property type="nucleotide sequence ID" value="NZ_AP014859.1"/>
</dbReference>
<dbReference type="PANTHER" id="PTHR40516">
    <property type="entry name" value="ANTITOXIN CHPS-RELATED"/>
    <property type="match status" value="1"/>
</dbReference>
<dbReference type="GO" id="GO:0003677">
    <property type="term" value="F:DNA binding"/>
    <property type="evidence" value="ECO:0007669"/>
    <property type="project" value="UniProtKB-UniRule"/>
</dbReference>
<dbReference type="InterPro" id="IPR039052">
    <property type="entry name" value="Antitox_PemI-like"/>
</dbReference>
<evidence type="ECO:0000313" key="2">
    <source>
        <dbReference type="Proteomes" id="UP000555836"/>
    </source>
</evidence>
<dbReference type="Pfam" id="PF04014">
    <property type="entry name" value="MazE_antitoxin"/>
    <property type="match status" value="1"/>
</dbReference>
<organism evidence="1 2">
    <name type="scientific">Vibrio parahaemolyticus</name>
    <dbReference type="NCBI Taxonomy" id="670"/>
    <lineage>
        <taxon>Bacteria</taxon>
        <taxon>Pseudomonadati</taxon>
        <taxon>Pseudomonadota</taxon>
        <taxon>Gammaproteobacteria</taxon>
        <taxon>Vibrionales</taxon>
        <taxon>Vibrionaceae</taxon>
        <taxon>Vibrio</taxon>
    </lineage>
</organism>
<name>A0A7Y0S5I5_VIBPH</name>
<dbReference type="SMART" id="SM00966">
    <property type="entry name" value="SpoVT_AbrB"/>
    <property type="match status" value="1"/>
</dbReference>
<dbReference type="InterPro" id="IPR007159">
    <property type="entry name" value="SpoVT-AbrB_dom"/>
</dbReference>
<dbReference type="PROSITE" id="PS51740">
    <property type="entry name" value="SPOVT_ABRB"/>
    <property type="match status" value="1"/>
</dbReference>
<dbReference type="PANTHER" id="PTHR40516:SF1">
    <property type="entry name" value="ANTITOXIN CHPS-RELATED"/>
    <property type="match status" value="1"/>
</dbReference>
<dbReference type="AlphaFoldDB" id="A0A7Y0S5I5"/>
<comment type="caution">
    <text evidence="1">The sequence shown here is derived from an EMBL/GenBank/DDBJ whole genome shotgun (WGS) entry which is preliminary data.</text>
</comment>
<dbReference type="GO" id="GO:0097351">
    <property type="term" value="F:toxin sequestering activity"/>
    <property type="evidence" value="ECO:0007669"/>
    <property type="project" value="InterPro"/>
</dbReference>
<reference evidence="1 2" key="1">
    <citation type="submission" date="2020-04" db="EMBL/GenBank/DDBJ databases">
        <title>Whole-genome sequencing of Vibrio spp. from China reveals different genetic environments of blaCTX-M-14 among diverse lineages.</title>
        <authorList>
            <person name="Zheng Z."/>
            <person name="Ye L."/>
            <person name="Chen S."/>
        </authorList>
    </citation>
    <scope>NUCLEOTIDE SEQUENCE [LARGE SCALE GENOMIC DNA]</scope>
    <source>
        <strain evidence="1 2">Vb0574</strain>
    </source>
</reference>
<proteinExistence type="predicted"/>
<evidence type="ECO:0000313" key="1">
    <source>
        <dbReference type="EMBL" id="NMU26768.1"/>
    </source>
</evidence>
<dbReference type="Proteomes" id="UP000555836">
    <property type="component" value="Unassembled WGS sequence"/>
</dbReference>
<protein>
    <submittedName>
        <fullName evidence="1">AbrB/MazE/SpoVT family DNA-binding domain-containing protein</fullName>
    </submittedName>
</protein>
<accession>A0A7Y0S5I5</accession>
<dbReference type="SUPFAM" id="SSF89447">
    <property type="entry name" value="AbrB/MazE/MraZ-like"/>
    <property type="match status" value="1"/>
</dbReference>
<keyword evidence="1" id="KW-0238">DNA-binding</keyword>
<dbReference type="Gene3D" id="2.10.260.10">
    <property type="match status" value="1"/>
</dbReference>
<sequence length="76" mass="8472">MSQTIAKWGHSAAVRIPSKVLKNMDMAVGDKVEVKVFNQQIIIEPAKPTLAQLLSQITDENRHDEVITETMGNELL</sequence>
<gene>
    <name evidence="1" type="ORF">HKB21_14190</name>
</gene>
<dbReference type="InterPro" id="IPR037914">
    <property type="entry name" value="SpoVT-AbrB_sf"/>
</dbReference>
<dbReference type="EMBL" id="JABCLD010001443">
    <property type="protein sequence ID" value="NMU26768.1"/>
    <property type="molecule type" value="Genomic_DNA"/>
</dbReference>